<dbReference type="Gene3D" id="2.60.260.20">
    <property type="entry name" value="Urease metallochaperone UreE, N-terminal domain"/>
    <property type="match status" value="2"/>
</dbReference>
<dbReference type="EMBL" id="JAUJYN010000053">
    <property type="protein sequence ID" value="KAK1257247.1"/>
    <property type="molecule type" value="Genomic_DNA"/>
</dbReference>
<keyword evidence="1 6" id="KW-0479">Metal-binding</keyword>
<proteinExistence type="inferred from homology"/>
<dbReference type="Pfam" id="PF00226">
    <property type="entry name" value="DnaJ"/>
    <property type="match status" value="1"/>
</dbReference>
<dbReference type="PROSITE" id="PS50076">
    <property type="entry name" value="DNAJ_2"/>
    <property type="match status" value="1"/>
</dbReference>
<protein>
    <submittedName>
        <fullName evidence="9">Uncharacterized protein</fullName>
    </submittedName>
</protein>
<reference evidence="9" key="2">
    <citation type="submission" date="2023-06" db="EMBL/GenBank/DDBJ databases">
        <authorList>
            <person name="Ma L."/>
            <person name="Liu K.-W."/>
            <person name="Li Z."/>
            <person name="Hsiao Y.-Y."/>
            <person name="Qi Y."/>
            <person name="Fu T."/>
            <person name="Tang G."/>
            <person name="Zhang D."/>
            <person name="Sun W.-H."/>
            <person name="Liu D.-K."/>
            <person name="Li Y."/>
            <person name="Chen G.-Z."/>
            <person name="Liu X.-D."/>
            <person name="Liao X.-Y."/>
            <person name="Jiang Y.-T."/>
            <person name="Yu X."/>
            <person name="Hao Y."/>
            <person name="Huang J."/>
            <person name="Zhao X.-W."/>
            <person name="Ke S."/>
            <person name="Chen Y.-Y."/>
            <person name="Wu W.-L."/>
            <person name="Hsu J.-L."/>
            <person name="Lin Y.-F."/>
            <person name="Huang M.-D."/>
            <person name="Li C.-Y."/>
            <person name="Huang L."/>
            <person name="Wang Z.-W."/>
            <person name="Zhao X."/>
            <person name="Zhong W.-Y."/>
            <person name="Peng D.-H."/>
            <person name="Ahmad S."/>
            <person name="Lan S."/>
            <person name="Zhang J.-S."/>
            <person name="Tsai W.-C."/>
            <person name="Van De Peer Y."/>
            <person name="Liu Z.-J."/>
        </authorList>
    </citation>
    <scope>NUCLEOTIDE SEQUENCE</scope>
    <source>
        <strain evidence="9">SCP</strain>
        <tissue evidence="9">Leaves</tissue>
    </source>
</reference>
<evidence type="ECO:0000256" key="1">
    <source>
        <dbReference type="ARBA" id="ARBA00022723"/>
    </source>
</evidence>
<dbReference type="GO" id="GO:0005783">
    <property type="term" value="C:endoplasmic reticulum"/>
    <property type="evidence" value="ECO:0007669"/>
    <property type="project" value="UniProtKB-ARBA"/>
</dbReference>
<dbReference type="InterPro" id="IPR001305">
    <property type="entry name" value="HSP_DnaJ_Cys-rich_dom"/>
</dbReference>
<dbReference type="FunFam" id="2.10.230.10:FF:000002">
    <property type="entry name" value="Molecular chaperone DnaJ"/>
    <property type="match status" value="1"/>
</dbReference>
<name>A0AAV8ZY77_ACOGR</name>
<evidence type="ECO:0000256" key="5">
    <source>
        <dbReference type="ARBA" id="ARBA00023186"/>
    </source>
</evidence>
<dbReference type="FunFam" id="2.60.260.20:FF:000005">
    <property type="entry name" value="Chaperone protein dnaJ 1, mitochondrial"/>
    <property type="match status" value="1"/>
</dbReference>
<dbReference type="Pfam" id="PF01556">
    <property type="entry name" value="DnaJ_C"/>
    <property type="match status" value="1"/>
</dbReference>
<dbReference type="InterPro" id="IPR002939">
    <property type="entry name" value="DnaJ_C"/>
</dbReference>
<dbReference type="SUPFAM" id="SSF49493">
    <property type="entry name" value="HSP40/DnaJ peptide-binding domain"/>
    <property type="match status" value="2"/>
</dbReference>
<keyword evidence="4 6" id="KW-0862">Zinc</keyword>
<dbReference type="SMART" id="SM00271">
    <property type="entry name" value="DnaJ"/>
    <property type="match status" value="1"/>
</dbReference>
<sequence>MVRSNGARLAYIFARKSLARGLRESPPVALVDHPLHRLGCRSFLSGPRNSSWASMNPQKATRPTAVRDYYEVLGVDKGASASEIKKAYYGLAKKLHPDTNKEDADAERKFQEVQRAYEVLKDEEKRSLYDQSHSSNLQSLTVQKALLGVYLTSLKLDVGTFGTFDTVEDYSITMLGPDGFEKAAEGGGSGGGPFGGAGFGGFEDIFGGFGGFGGDFFRNVFNQGGIGGENVKVALDVSFMEAVQGCTKNVAFQTSMICQACGGSGVPPGTKPETCKTCKGSGTWFAQRGVFRVESTCPKCGGTGKFTTNFCKSCKGERVVRGTKTVKLDVMPGVDDGDTIRLMRKGGADPDGNQLGDLFVTIKVRNDPVFRREGSDIHVDAVLNITQALLGGTVQVPTLTGDVVLKVREGTQPGQKVVLKGKGIKPRNSHDYGNQYVHFNVVIPTNLTQRQRMLIEEFAKEEQSEDEKGAAASG</sequence>
<dbReference type="Proteomes" id="UP001179952">
    <property type="component" value="Unassembled WGS sequence"/>
</dbReference>
<dbReference type="PRINTS" id="PR00625">
    <property type="entry name" value="JDOMAIN"/>
</dbReference>
<dbReference type="GO" id="GO:0031072">
    <property type="term" value="F:heat shock protein binding"/>
    <property type="evidence" value="ECO:0007669"/>
    <property type="project" value="InterPro"/>
</dbReference>
<organism evidence="9 10">
    <name type="scientific">Acorus gramineus</name>
    <name type="common">Dwarf sweet flag</name>
    <dbReference type="NCBI Taxonomy" id="55184"/>
    <lineage>
        <taxon>Eukaryota</taxon>
        <taxon>Viridiplantae</taxon>
        <taxon>Streptophyta</taxon>
        <taxon>Embryophyta</taxon>
        <taxon>Tracheophyta</taxon>
        <taxon>Spermatophyta</taxon>
        <taxon>Magnoliopsida</taxon>
        <taxon>Liliopsida</taxon>
        <taxon>Acoraceae</taxon>
        <taxon>Acorus</taxon>
    </lineage>
</organism>
<evidence type="ECO:0000259" key="7">
    <source>
        <dbReference type="PROSITE" id="PS50076"/>
    </source>
</evidence>
<dbReference type="InterPro" id="IPR018253">
    <property type="entry name" value="DnaJ_domain_CS"/>
</dbReference>
<evidence type="ECO:0000256" key="4">
    <source>
        <dbReference type="ARBA" id="ARBA00022833"/>
    </source>
</evidence>
<evidence type="ECO:0000313" key="10">
    <source>
        <dbReference type="Proteomes" id="UP001179952"/>
    </source>
</evidence>
<dbReference type="GO" id="GO:0008270">
    <property type="term" value="F:zinc ion binding"/>
    <property type="evidence" value="ECO:0007669"/>
    <property type="project" value="UniProtKB-KW"/>
</dbReference>
<evidence type="ECO:0000256" key="6">
    <source>
        <dbReference type="PROSITE-ProRule" id="PRU00546"/>
    </source>
</evidence>
<dbReference type="GO" id="GO:0042026">
    <property type="term" value="P:protein refolding"/>
    <property type="evidence" value="ECO:0007669"/>
    <property type="project" value="TreeGrafter"/>
</dbReference>
<dbReference type="SUPFAM" id="SSF46565">
    <property type="entry name" value="Chaperone J-domain"/>
    <property type="match status" value="1"/>
</dbReference>
<dbReference type="AlphaFoldDB" id="A0AAV8ZY77"/>
<dbReference type="Gene3D" id="1.10.287.110">
    <property type="entry name" value="DnaJ domain"/>
    <property type="match status" value="1"/>
</dbReference>
<dbReference type="HAMAP" id="MF_01152">
    <property type="entry name" value="DnaJ"/>
    <property type="match status" value="1"/>
</dbReference>
<dbReference type="InterPro" id="IPR036410">
    <property type="entry name" value="HSP_DnaJ_Cys-rich_dom_sf"/>
</dbReference>
<dbReference type="CDD" id="cd06257">
    <property type="entry name" value="DnaJ"/>
    <property type="match status" value="1"/>
</dbReference>
<dbReference type="InterPro" id="IPR001623">
    <property type="entry name" value="DnaJ_domain"/>
</dbReference>
<gene>
    <name evidence="9" type="ORF">QJS04_geneDACA024193</name>
</gene>
<dbReference type="CDD" id="cd10747">
    <property type="entry name" value="DnaJ_C"/>
    <property type="match status" value="1"/>
</dbReference>
<feature type="zinc finger region" description="CR-type" evidence="6">
    <location>
        <begin position="245"/>
        <end position="323"/>
    </location>
</feature>
<comment type="caution">
    <text evidence="9">The sequence shown here is derived from an EMBL/GenBank/DDBJ whole genome shotgun (WGS) entry which is preliminary data.</text>
</comment>
<dbReference type="InterPro" id="IPR012724">
    <property type="entry name" value="DnaJ"/>
</dbReference>
<evidence type="ECO:0000256" key="3">
    <source>
        <dbReference type="ARBA" id="ARBA00022771"/>
    </source>
</evidence>
<dbReference type="CDD" id="cd10719">
    <property type="entry name" value="DnaJ_zf"/>
    <property type="match status" value="1"/>
</dbReference>
<dbReference type="PROSITE" id="PS51188">
    <property type="entry name" value="ZF_CR"/>
    <property type="match status" value="1"/>
</dbReference>
<keyword evidence="2" id="KW-0677">Repeat</keyword>
<dbReference type="GO" id="GO:0009408">
    <property type="term" value="P:response to heat"/>
    <property type="evidence" value="ECO:0007669"/>
    <property type="project" value="InterPro"/>
</dbReference>
<dbReference type="PANTHER" id="PTHR43096">
    <property type="entry name" value="DNAJ HOMOLOG 1, MITOCHONDRIAL-RELATED"/>
    <property type="match status" value="1"/>
</dbReference>
<evidence type="ECO:0000259" key="8">
    <source>
        <dbReference type="PROSITE" id="PS51188"/>
    </source>
</evidence>
<dbReference type="GO" id="GO:0005524">
    <property type="term" value="F:ATP binding"/>
    <property type="evidence" value="ECO:0007669"/>
    <property type="project" value="InterPro"/>
</dbReference>
<keyword evidence="3 6" id="KW-0863">Zinc-finger</keyword>
<dbReference type="PANTHER" id="PTHR43096:SF45">
    <property type="entry name" value="DNAJ C TERMINAL REGION FAMILY PROTEIN, EXPRESSED"/>
    <property type="match status" value="1"/>
</dbReference>
<dbReference type="InterPro" id="IPR008971">
    <property type="entry name" value="HSP40/DnaJ_pept-bd"/>
</dbReference>
<dbReference type="GO" id="GO:0051082">
    <property type="term" value="F:unfolded protein binding"/>
    <property type="evidence" value="ECO:0007669"/>
    <property type="project" value="InterPro"/>
</dbReference>
<evidence type="ECO:0000313" key="9">
    <source>
        <dbReference type="EMBL" id="KAK1257247.1"/>
    </source>
</evidence>
<dbReference type="SUPFAM" id="SSF57938">
    <property type="entry name" value="DnaJ/Hsp40 cysteine-rich domain"/>
    <property type="match status" value="1"/>
</dbReference>
<keyword evidence="10" id="KW-1185">Reference proteome</keyword>
<dbReference type="Gene3D" id="2.10.230.10">
    <property type="entry name" value="Heat shock protein DnaJ, cysteine-rich domain"/>
    <property type="match status" value="1"/>
</dbReference>
<evidence type="ECO:0000256" key="2">
    <source>
        <dbReference type="ARBA" id="ARBA00022737"/>
    </source>
</evidence>
<dbReference type="InterPro" id="IPR036869">
    <property type="entry name" value="J_dom_sf"/>
</dbReference>
<feature type="domain" description="J" evidence="7">
    <location>
        <begin position="68"/>
        <end position="133"/>
    </location>
</feature>
<accession>A0AAV8ZY77</accession>
<dbReference type="Pfam" id="PF00684">
    <property type="entry name" value="DnaJ_CXXCXGXG"/>
    <property type="match status" value="1"/>
</dbReference>
<feature type="domain" description="CR-type" evidence="8">
    <location>
        <begin position="245"/>
        <end position="323"/>
    </location>
</feature>
<keyword evidence="5" id="KW-0143">Chaperone</keyword>
<dbReference type="PROSITE" id="PS00636">
    <property type="entry name" value="DNAJ_1"/>
    <property type="match status" value="1"/>
</dbReference>
<reference evidence="9" key="1">
    <citation type="journal article" date="2023" name="Nat. Commun.">
        <title>Diploid and tetraploid genomes of Acorus and the evolution of monocots.</title>
        <authorList>
            <person name="Ma L."/>
            <person name="Liu K.W."/>
            <person name="Li Z."/>
            <person name="Hsiao Y.Y."/>
            <person name="Qi Y."/>
            <person name="Fu T."/>
            <person name="Tang G.D."/>
            <person name="Zhang D."/>
            <person name="Sun W.H."/>
            <person name="Liu D.K."/>
            <person name="Li Y."/>
            <person name="Chen G.Z."/>
            <person name="Liu X.D."/>
            <person name="Liao X.Y."/>
            <person name="Jiang Y.T."/>
            <person name="Yu X."/>
            <person name="Hao Y."/>
            <person name="Huang J."/>
            <person name="Zhao X.W."/>
            <person name="Ke S."/>
            <person name="Chen Y.Y."/>
            <person name="Wu W.L."/>
            <person name="Hsu J.L."/>
            <person name="Lin Y.F."/>
            <person name="Huang M.D."/>
            <person name="Li C.Y."/>
            <person name="Huang L."/>
            <person name="Wang Z.W."/>
            <person name="Zhao X."/>
            <person name="Zhong W.Y."/>
            <person name="Peng D.H."/>
            <person name="Ahmad S."/>
            <person name="Lan S."/>
            <person name="Zhang J.S."/>
            <person name="Tsai W.C."/>
            <person name="Van de Peer Y."/>
            <person name="Liu Z.J."/>
        </authorList>
    </citation>
    <scope>NUCLEOTIDE SEQUENCE</scope>
    <source>
        <strain evidence="9">SCP</strain>
    </source>
</reference>